<dbReference type="PANTHER" id="PTHR35011">
    <property type="entry name" value="2,3-DIKETO-L-GULONATE TRAP TRANSPORTER SMALL PERMEASE PROTEIN YIAM"/>
    <property type="match status" value="1"/>
</dbReference>
<evidence type="ECO:0000313" key="12">
    <source>
        <dbReference type="Proteomes" id="UP000238801"/>
    </source>
</evidence>
<evidence type="ECO:0000256" key="5">
    <source>
        <dbReference type="ARBA" id="ARBA00022692"/>
    </source>
</evidence>
<keyword evidence="12" id="KW-1185">Reference proteome</keyword>
<keyword evidence="2 9" id="KW-0813">Transport</keyword>
<evidence type="ECO:0000313" key="11">
    <source>
        <dbReference type="EMBL" id="PRY95007.1"/>
    </source>
</evidence>
<feature type="transmembrane region" description="Helical" evidence="9">
    <location>
        <begin position="54"/>
        <end position="71"/>
    </location>
</feature>
<feature type="transmembrane region" description="Helical" evidence="9">
    <location>
        <begin position="136"/>
        <end position="158"/>
    </location>
</feature>
<feature type="transmembrane region" description="Helical" evidence="9">
    <location>
        <begin position="92"/>
        <end position="116"/>
    </location>
</feature>
<protein>
    <recommendedName>
        <fullName evidence="9">TRAP transporter small permease protein</fullName>
    </recommendedName>
</protein>
<comment type="subcellular location">
    <subcellularLocation>
        <location evidence="1 9">Cell inner membrane</location>
        <topology evidence="1 9">Multi-pass membrane protein</topology>
    </subcellularLocation>
</comment>
<comment type="caution">
    <text evidence="11">The sequence shown here is derived from an EMBL/GenBank/DDBJ whole genome shotgun (WGS) entry which is preliminary data.</text>
</comment>
<organism evidence="11 12">
    <name type="scientific">Hasllibacter halocynthiae</name>
    <dbReference type="NCBI Taxonomy" id="595589"/>
    <lineage>
        <taxon>Bacteria</taxon>
        <taxon>Pseudomonadati</taxon>
        <taxon>Pseudomonadota</taxon>
        <taxon>Alphaproteobacteria</taxon>
        <taxon>Rhodobacterales</taxon>
        <taxon>Roseobacteraceae</taxon>
        <taxon>Hasllibacter</taxon>
    </lineage>
</organism>
<feature type="domain" description="Tripartite ATP-independent periplasmic transporters DctQ component" evidence="10">
    <location>
        <begin position="38"/>
        <end position="161"/>
    </location>
</feature>
<reference evidence="11 12" key="1">
    <citation type="submission" date="2018-03" db="EMBL/GenBank/DDBJ databases">
        <title>Genomic Encyclopedia of Archaeal and Bacterial Type Strains, Phase II (KMG-II): from individual species to whole genera.</title>
        <authorList>
            <person name="Goeker M."/>
        </authorList>
    </citation>
    <scope>NUCLEOTIDE SEQUENCE [LARGE SCALE GENOMIC DNA]</scope>
    <source>
        <strain evidence="11 12">DSM 29318</strain>
    </source>
</reference>
<keyword evidence="3" id="KW-1003">Cell membrane</keyword>
<evidence type="ECO:0000256" key="7">
    <source>
        <dbReference type="ARBA" id="ARBA00023136"/>
    </source>
</evidence>
<evidence type="ECO:0000256" key="4">
    <source>
        <dbReference type="ARBA" id="ARBA00022519"/>
    </source>
</evidence>
<dbReference type="PANTHER" id="PTHR35011:SF10">
    <property type="entry name" value="TRAP TRANSPORTER SMALL PERMEASE PROTEIN"/>
    <property type="match status" value="1"/>
</dbReference>
<evidence type="ECO:0000256" key="9">
    <source>
        <dbReference type="RuleBase" id="RU369079"/>
    </source>
</evidence>
<keyword evidence="4 9" id="KW-0997">Cell inner membrane</keyword>
<dbReference type="GO" id="GO:0022857">
    <property type="term" value="F:transmembrane transporter activity"/>
    <property type="evidence" value="ECO:0007669"/>
    <property type="project" value="UniProtKB-UniRule"/>
</dbReference>
<evidence type="ECO:0000259" key="10">
    <source>
        <dbReference type="Pfam" id="PF04290"/>
    </source>
</evidence>
<dbReference type="InterPro" id="IPR055348">
    <property type="entry name" value="DctQ"/>
</dbReference>
<name>A0A2T0X7V4_9RHOB</name>
<evidence type="ECO:0000256" key="3">
    <source>
        <dbReference type="ARBA" id="ARBA00022475"/>
    </source>
</evidence>
<dbReference type="RefSeq" id="WP_245883698.1">
    <property type="nucleotide sequence ID" value="NZ_PVTT01000001.1"/>
</dbReference>
<evidence type="ECO:0000256" key="2">
    <source>
        <dbReference type="ARBA" id="ARBA00022448"/>
    </source>
</evidence>
<comment type="subunit">
    <text evidence="9">The complex comprises the extracytoplasmic solute receptor protein and the two transmembrane proteins.</text>
</comment>
<dbReference type="EMBL" id="PVTT01000001">
    <property type="protein sequence ID" value="PRY95007.1"/>
    <property type="molecule type" value="Genomic_DNA"/>
</dbReference>
<dbReference type="GO" id="GO:0015740">
    <property type="term" value="P:C4-dicarboxylate transport"/>
    <property type="evidence" value="ECO:0007669"/>
    <property type="project" value="TreeGrafter"/>
</dbReference>
<evidence type="ECO:0000256" key="8">
    <source>
        <dbReference type="ARBA" id="ARBA00038436"/>
    </source>
</evidence>
<comment type="function">
    <text evidence="9">Part of the tripartite ATP-independent periplasmic (TRAP) transport system.</text>
</comment>
<keyword evidence="5 9" id="KW-0812">Transmembrane</keyword>
<dbReference type="AlphaFoldDB" id="A0A2T0X7V4"/>
<dbReference type="InterPro" id="IPR007387">
    <property type="entry name" value="TRAP_DctQ"/>
</dbReference>
<dbReference type="Proteomes" id="UP000238801">
    <property type="component" value="Unassembled WGS sequence"/>
</dbReference>
<keyword evidence="7 9" id="KW-0472">Membrane</keyword>
<evidence type="ECO:0000256" key="6">
    <source>
        <dbReference type="ARBA" id="ARBA00022989"/>
    </source>
</evidence>
<keyword evidence="6 9" id="KW-1133">Transmembrane helix</keyword>
<dbReference type="Pfam" id="PF04290">
    <property type="entry name" value="DctQ"/>
    <property type="match status" value="1"/>
</dbReference>
<comment type="similarity">
    <text evidence="8 9">Belongs to the TRAP transporter small permease family.</text>
</comment>
<accession>A0A2T0X7V4</accession>
<proteinExistence type="inferred from homology"/>
<feature type="transmembrane region" description="Helical" evidence="9">
    <location>
        <begin position="12"/>
        <end position="34"/>
    </location>
</feature>
<sequence>MMSRALDALYRGAAVLAACCIAAICLLISAQVLLNAGTRAGLPLPPTIPSYADFAGYLLAAATFLALPWTLRTGGHVRVNLVTSRLPERAAWAVELVVLAAGTGFAGYATTYAAILAEESRRFGDVSSGIVAIPTWIVQLPMVAGLALLTAALGQSLFETWAARRPVLGGGEEA</sequence>
<dbReference type="GO" id="GO:0005886">
    <property type="term" value="C:plasma membrane"/>
    <property type="evidence" value="ECO:0007669"/>
    <property type="project" value="UniProtKB-SubCell"/>
</dbReference>
<gene>
    <name evidence="11" type="ORF">BCF33_0619</name>
</gene>
<evidence type="ECO:0000256" key="1">
    <source>
        <dbReference type="ARBA" id="ARBA00004429"/>
    </source>
</evidence>